<protein>
    <submittedName>
        <fullName evidence="4">Outer membrane protein beta-barrel domain-containing protein</fullName>
    </submittedName>
</protein>
<evidence type="ECO:0000313" key="6">
    <source>
        <dbReference type="Proteomes" id="UP000183077"/>
    </source>
</evidence>
<proteinExistence type="predicted"/>
<feature type="chain" id="PRO_5015051808" evidence="1">
    <location>
        <begin position="20"/>
        <end position="197"/>
    </location>
</feature>
<name>A0A163Z9W8_9FLAO</name>
<keyword evidence="1" id="KW-0732">Signal</keyword>
<dbReference type="InterPro" id="IPR025665">
    <property type="entry name" value="Beta-barrel_OMP_2"/>
</dbReference>
<dbReference type="EMBL" id="FNYS01000002">
    <property type="protein sequence ID" value="SEI63553.1"/>
    <property type="molecule type" value="Genomic_DNA"/>
</dbReference>
<accession>A0A163Z9W8</accession>
<dbReference type="Proteomes" id="UP000076630">
    <property type="component" value="Unassembled WGS sequence"/>
</dbReference>
<feature type="signal peptide" evidence="1">
    <location>
        <begin position="1"/>
        <end position="19"/>
    </location>
</feature>
<dbReference type="Pfam" id="PF13568">
    <property type="entry name" value="OMP_b-brl_2"/>
    <property type="match status" value="1"/>
</dbReference>
<dbReference type="OrthoDB" id="947434at2"/>
<evidence type="ECO:0000313" key="4">
    <source>
        <dbReference type="EMBL" id="SEI63553.1"/>
    </source>
</evidence>
<dbReference type="Proteomes" id="UP000183077">
    <property type="component" value="Unassembled WGS sequence"/>
</dbReference>
<dbReference type="AlphaFoldDB" id="A0A163Z9W8"/>
<gene>
    <name evidence="3" type="ORF">AV926_08655</name>
    <name evidence="4" type="ORF">SAMN04488018_102359</name>
</gene>
<dbReference type="EMBL" id="LQNU01000053">
    <property type="protein sequence ID" value="KZE81343.1"/>
    <property type="molecule type" value="Genomic_DNA"/>
</dbReference>
<feature type="domain" description="Outer membrane protein beta-barrel" evidence="2">
    <location>
        <begin position="22"/>
        <end position="161"/>
    </location>
</feature>
<reference evidence="4 6" key="2">
    <citation type="submission" date="2016-10" db="EMBL/GenBank/DDBJ databases">
        <authorList>
            <person name="de Groot N.N."/>
        </authorList>
    </citation>
    <scope>NUCLEOTIDE SEQUENCE [LARGE SCALE GENOMIC DNA]</scope>
    <source>
        <strain evidence="4 6">DSM 23048</strain>
    </source>
</reference>
<evidence type="ECO:0000313" key="5">
    <source>
        <dbReference type="Proteomes" id="UP000076630"/>
    </source>
</evidence>
<evidence type="ECO:0000313" key="3">
    <source>
        <dbReference type="EMBL" id="KZE81343.1"/>
    </source>
</evidence>
<organism evidence="3 5">
    <name type="scientific">Myroides marinus</name>
    <dbReference type="NCBI Taxonomy" id="703342"/>
    <lineage>
        <taxon>Bacteria</taxon>
        <taxon>Pseudomonadati</taxon>
        <taxon>Bacteroidota</taxon>
        <taxon>Flavobacteriia</taxon>
        <taxon>Flavobacteriales</taxon>
        <taxon>Flavobacteriaceae</taxon>
        <taxon>Myroides</taxon>
    </lineage>
</organism>
<dbReference type="GeneID" id="82256049"/>
<dbReference type="RefSeq" id="WP_038985569.1">
    <property type="nucleotide sequence ID" value="NZ_FNYS01000002.1"/>
</dbReference>
<sequence length="197" mass="22217">MKKLLLALLLLAGISQTYAKEKTRRINPGIRGGWNMSTVTGTEGDYRTNFYLGVQLPIRLAKFYELQPELVYSRQGADNINPSLVNYNYDRSGSNLQLDYVDINVINKFHFGRVNLQVGPGLAIATNSSNKNITPIDLTFNFGLGLDITSRLGVEARWMPGVVSINNGADTYYNGVQYIYDDYMRNNTFQIGAYFKF</sequence>
<evidence type="ECO:0000256" key="1">
    <source>
        <dbReference type="SAM" id="SignalP"/>
    </source>
</evidence>
<keyword evidence="5" id="KW-1185">Reference proteome</keyword>
<reference evidence="3 5" key="1">
    <citation type="submission" date="2016-01" db="EMBL/GenBank/DDBJ databases">
        <title>Whole genome sequencing of Myroides marinus L41.</title>
        <authorList>
            <person name="Hong K.W."/>
        </authorList>
    </citation>
    <scope>NUCLEOTIDE SEQUENCE [LARGE SCALE GENOMIC DNA]</scope>
    <source>
        <strain evidence="3 5">L41</strain>
    </source>
</reference>
<evidence type="ECO:0000259" key="2">
    <source>
        <dbReference type="Pfam" id="PF13568"/>
    </source>
</evidence>